<dbReference type="AlphaFoldDB" id="A0A974HRQ7"/>
<protein>
    <submittedName>
        <fullName evidence="1">Uncharacterized protein</fullName>
    </submittedName>
</protein>
<feature type="non-terminal residue" evidence="1">
    <location>
        <position position="71"/>
    </location>
</feature>
<evidence type="ECO:0000313" key="1">
    <source>
        <dbReference type="EMBL" id="OCT87799.1"/>
    </source>
</evidence>
<accession>A0A974HRQ7</accession>
<reference evidence="2" key="1">
    <citation type="journal article" date="2016" name="Nature">
        <title>Genome evolution in the allotetraploid frog Xenopus laevis.</title>
        <authorList>
            <person name="Session A.M."/>
            <person name="Uno Y."/>
            <person name="Kwon T."/>
            <person name="Chapman J.A."/>
            <person name="Toyoda A."/>
            <person name="Takahashi S."/>
            <person name="Fukui A."/>
            <person name="Hikosaka A."/>
            <person name="Suzuki A."/>
            <person name="Kondo M."/>
            <person name="van Heeringen S.J."/>
            <person name="Quigley I."/>
            <person name="Heinz S."/>
            <person name="Ogino H."/>
            <person name="Ochi H."/>
            <person name="Hellsten U."/>
            <person name="Lyons J.B."/>
            <person name="Simakov O."/>
            <person name="Putnam N."/>
            <person name="Stites J."/>
            <person name="Kuroki Y."/>
            <person name="Tanaka T."/>
            <person name="Michiue T."/>
            <person name="Watanabe M."/>
            <person name="Bogdanovic O."/>
            <person name="Lister R."/>
            <person name="Georgiou G."/>
            <person name="Paranjpe S.S."/>
            <person name="van Kruijsbergen I."/>
            <person name="Shu S."/>
            <person name="Carlson J."/>
            <person name="Kinoshita T."/>
            <person name="Ohta Y."/>
            <person name="Mawaribuchi S."/>
            <person name="Jenkins J."/>
            <person name="Grimwood J."/>
            <person name="Schmutz J."/>
            <person name="Mitros T."/>
            <person name="Mozaffari S.V."/>
            <person name="Suzuki Y."/>
            <person name="Haramoto Y."/>
            <person name="Yamamoto T.S."/>
            <person name="Takagi C."/>
            <person name="Heald R."/>
            <person name="Miller K."/>
            <person name="Haudenschild C."/>
            <person name="Kitzman J."/>
            <person name="Nakayama T."/>
            <person name="Izutsu Y."/>
            <person name="Robert J."/>
            <person name="Fortriede J."/>
            <person name="Burns K."/>
            <person name="Lotay V."/>
            <person name="Karimi K."/>
            <person name="Yasuoka Y."/>
            <person name="Dichmann D.S."/>
            <person name="Flajnik M.F."/>
            <person name="Houston D.W."/>
            <person name="Shendure J."/>
            <person name="DuPasquier L."/>
            <person name="Vize P.D."/>
            <person name="Zorn A.M."/>
            <person name="Ito M."/>
            <person name="Marcotte E.M."/>
            <person name="Wallingford J.B."/>
            <person name="Ito Y."/>
            <person name="Asashima M."/>
            <person name="Ueno N."/>
            <person name="Matsuda Y."/>
            <person name="Veenstra G.J."/>
            <person name="Fujiyama A."/>
            <person name="Harland R.M."/>
            <person name="Taira M."/>
            <person name="Rokhsar D.S."/>
        </authorList>
    </citation>
    <scope>NUCLEOTIDE SEQUENCE [LARGE SCALE GENOMIC DNA]</scope>
    <source>
        <strain evidence="2">J</strain>
    </source>
</reference>
<dbReference type="Proteomes" id="UP000694892">
    <property type="component" value="Chromosome 3S"/>
</dbReference>
<gene>
    <name evidence="1" type="ORF">XELAEV_18021498mg</name>
</gene>
<sequence length="71" mass="8048">MLTSITAFQALRPFFRCPLALSMGLQHQRQESYMTCSSLGLNHKFTNTPSSGSCSMLNQFKPFVVRDQTMK</sequence>
<organism evidence="1 2">
    <name type="scientific">Xenopus laevis</name>
    <name type="common">African clawed frog</name>
    <dbReference type="NCBI Taxonomy" id="8355"/>
    <lineage>
        <taxon>Eukaryota</taxon>
        <taxon>Metazoa</taxon>
        <taxon>Chordata</taxon>
        <taxon>Craniata</taxon>
        <taxon>Vertebrata</taxon>
        <taxon>Euteleostomi</taxon>
        <taxon>Amphibia</taxon>
        <taxon>Batrachia</taxon>
        <taxon>Anura</taxon>
        <taxon>Pipoidea</taxon>
        <taxon>Pipidae</taxon>
        <taxon>Xenopodinae</taxon>
        <taxon>Xenopus</taxon>
        <taxon>Xenopus</taxon>
    </lineage>
</organism>
<proteinExistence type="predicted"/>
<evidence type="ECO:0000313" key="2">
    <source>
        <dbReference type="Proteomes" id="UP000694892"/>
    </source>
</evidence>
<dbReference type="EMBL" id="CM004471">
    <property type="protein sequence ID" value="OCT87799.1"/>
    <property type="molecule type" value="Genomic_DNA"/>
</dbReference>
<name>A0A974HRQ7_XENLA</name>